<dbReference type="Proteomes" id="UP000198964">
    <property type="component" value="Unassembled WGS sequence"/>
</dbReference>
<dbReference type="PANTHER" id="PTHR42895:SF1">
    <property type="entry name" value="IRON-SULFUR CLUSTER PROTEIN"/>
    <property type="match status" value="1"/>
</dbReference>
<dbReference type="RefSeq" id="WP_093918495.1">
    <property type="nucleotide sequence ID" value="NZ_FONW01000001.1"/>
</dbReference>
<dbReference type="AlphaFoldDB" id="A0A1I2CP12"/>
<keyword evidence="3" id="KW-1185">Reference proteome</keyword>
<dbReference type="Gene3D" id="3.30.70.20">
    <property type="match status" value="1"/>
</dbReference>
<sequence>MIREIVKIDEDLCDGCGLCIPNCHEGALQIIDGKARLISELMCDGLGACLGHCPQGAIEIEKREAEEYDEVTVIKQMIPKGENLVIAHLKHLKDHGETGFLQEAVRYLKAHEDELEVDVNHIIREVHNSQAHAQAESGCASGGCPGSAPVSFERPSFMMAPEANTTVSGQSELQQWPVQMHLINPAAGYFQGADLLVAADCAAFAHGSFHQTFIKGKKLVIACPKLDQGKEIYVEKLVRLIEESKVNTITVVVMEVPCCGGLSQLVEIAIERASRKVPVKEIVVGIRGNVLAEEWI</sequence>
<evidence type="ECO:0000313" key="2">
    <source>
        <dbReference type="EMBL" id="SFE70051.1"/>
    </source>
</evidence>
<dbReference type="PROSITE" id="PS51379">
    <property type="entry name" value="4FE4S_FER_2"/>
    <property type="match status" value="2"/>
</dbReference>
<dbReference type="EMBL" id="FONW01000001">
    <property type="protein sequence ID" value="SFE70051.1"/>
    <property type="molecule type" value="Genomic_DNA"/>
</dbReference>
<dbReference type="PANTHER" id="PTHR42895">
    <property type="entry name" value="IRON-SULFUR CLUSTER-BINDING PROTEIN-RELATED"/>
    <property type="match status" value="1"/>
</dbReference>
<protein>
    <submittedName>
        <fullName evidence="2">4Fe-4S binding domain-containing protein</fullName>
    </submittedName>
</protein>
<dbReference type="InterPro" id="IPR052911">
    <property type="entry name" value="Corrinoid_activation_enz"/>
</dbReference>
<dbReference type="SUPFAM" id="SSF54862">
    <property type="entry name" value="4Fe-4S ferredoxins"/>
    <property type="match status" value="1"/>
</dbReference>
<dbReference type="Pfam" id="PF12837">
    <property type="entry name" value="Fer4_6"/>
    <property type="match status" value="1"/>
</dbReference>
<reference evidence="2 3" key="1">
    <citation type="submission" date="2016-10" db="EMBL/GenBank/DDBJ databases">
        <authorList>
            <person name="de Groot N.N."/>
        </authorList>
    </citation>
    <scope>NUCLEOTIDE SEQUENCE [LARGE SCALE GENOMIC DNA]</scope>
    <source>
        <strain evidence="2 3">CGMCC 1.9156</strain>
    </source>
</reference>
<accession>A0A1I2CP12</accession>
<feature type="domain" description="4Fe-4S ferredoxin-type" evidence="1">
    <location>
        <begin position="4"/>
        <end position="33"/>
    </location>
</feature>
<feature type="domain" description="4Fe-4S ferredoxin-type" evidence="1">
    <location>
        <begin position="34"/>
        <end position="63"/>
    </location>
</feature>
<name>A0A1I2CP12_9BACT</name>
<evidence type="ECO:0000259" key="1">
    <source>
        <dbReference type="PROSITE" id="PS51379"/>
    </source>
</evidence>
<gene>
    <name evidence="2" type="ORF">SAMN05216283_101790</name>
</gene>
<proteinExistence type="predicted"/>
<dbReference type="STRING" id="655355.SAMN05216283_101790"/>
<evidence type="ECO:0000313" key="3">
    <source>
        <dbReference type="Proteomes" id="UP000198964"/>
    </source>
</evidence>
<dbReference type="InterPro" id="IPR017896">
    <property type="entry name" value="4Fe4S_Fe-S-bd"/>
</dbReference>
<organism evidence="2 3">
    <name type="scientific">Sunxiuqinia elliptica</name>
    <dbReference type="NCBI Taxonomy" id="655355"/>
    <lineage>
        <taxon>Bacteria</taxon>
        <taxon>Pseudomonadati</taxon>
        <taxon>Bacteroidota</taxon>
        <taxon>Bacteroidia</taxon>
        <taxon>Marinilabiliales</taxon>
        <taxon>Prolixibacteraceae</taxon>
        <taxon>Sunxiuqinia</taxon>
    </lineage>
</organism>